<protein>
    <recommendedName>
        <fullName evidence="6">SWIM-type domain-containing protein</fullName>
    </recommendedName>
</protein>
<evidence type="ECO:0000256" key="4">
    <source>
        <dbReference type="PROSITE-ProRule" id="PRU00325"/>
    </source>
</evidence>
<dbReference type="PANTHER" id="PTHR31973:SF187">
    <property type="entry name" value="MUTATOR TRANSPOSASE MUDRA PROTEIN"/>
    <property type="match status" value="1"/>
</dbReference>
<evidence type="ECO:0000256" key="3">
    <source>
        <dbReference type="ARBA" id="ARBA00022833"/>
    </source>
</evidence>
<dbReference type="Pfam" id="PF10551">
    <property type="entry name" value="MULE"/>
    <property type="match status" value="1"/>
</dbReference>
<organism evidence="7 8">
    <name type="scientific">Brassica campestris</name>
    <name type="common">Field mustard</name>
    <dbReference type="NCBI Taxonomy" id="3711"/>
    <lineage>
        <taxon>Eukaryota</taxon>
        <taxon>Viridiplantae</taxon>
        <taxon>Streptophyta</taxon>
        <taxon>Embryophyta</taxon>
        <taxon>Tracheophyta</taxon>
        <taxon>Spermatophyta</taxon>
        <taxon>Magnoliopsida</taxon>
        <taxon>eudicotyledons</taxon>
        <taxon>Gunneridae</taxon>
        <taxon>Pentapetalae</taxon>
        <taxon>rosids</taxon>
        <taxon>malvids</taxon>
        <taxon>Brassicales</taxon>
        <taxon>Brassicaceae</taxon>
        <taxon>Brassiceae</taxon>
        <taxon>Brassica</taxon>
    </lineage>
</organism>
<evidence type="ECO:0000259" key="6">
    <source>
        <dbReference type="PROSITE" id="PS50966"/>
    </source>
</evidence>
<dbReference type="PROSITE" id="PS50966">
    <property type="entry name" value="ZF_SWIM"/>
    <property type="match status" value="1"/>
</dbReference>
<evidence type="ECO:0000256" key="1">
    <source>
        <dbReference type="ARBA" id="ARBA00022723"/>
    </source>
</evidence>
<dbReference type="InterPro" id="IPR007527">
    <property type="entry name" value="Znf_SWIM"/>
</dbReference>
<dbReference type="GO" id="GO:0008270">
    <property type="term" value="F:zinc ion binding"/>
    <property type="evidence" value="ECO:0007669"/>
    <property type="project" value="UniProtKB-KW"/>
</dbReference>
<evidence type="ECO:0000313" key="7">
    <source>
        <dbReference type="EMBL" id="RID76206.1"/>
    </source>
</evidence>
<evidence type="ECO:0000256" key="5">
    <source>
        <dbReference type="SAM" id="MobiDB-lite"/>
    </source>
</evidence>
<keyword evidence="3" id="KW-0862">Zinc</keyword>
<evidence type="ECO:0000256" key="2">
    <source>
        <dbReference type="ARBA" id="ARBA00022771"/>
    </source>
</evidence>
<dbReference type="InterPro" id="IPR018289">
    <property type="entry name" value="MULE_transposase_dom"/>
</dbReference>
<accession>A0A398ALS9</accession>
<dbReference type="EMBL" id="CM010629">
    <property type="protein sequence ID" value="RID76206.1"/>
    <property type="molecule type" value="Genomic_DNA"/>
</dbReference>
<proteinExistence type="predicted"/>
<name>A0A398ALS9_BRACM</name>
<dbReference type="AlphaFoldDB" id="A0A398ALS9"/>
<gene>
    <name evidence="7" type="ORF">BRARA_B03190</name>
</gene>
<dbReference type="PANTHER" id="PTHR31973">
    <property type="entry name" value="POLYPROTEIN, PUTATIVE-RELATED"/>
    <property type="match status" value="1"/>
</dbReference>
<dbReference type="Proteomes" id="UP000264353">
    <property type="component" value="Chromosome A2"/>
</dbReference>
<dbReference type="Pfam" id="PF04434">
    <property type="entry name" value="SWIM"/>
    <property type="match status" value="1"/>
</dbReference>
<keyword evidence="2 4" id="KW-0863">Zinc-finger</keyword>
<evidence type="ECO:0000313" key="8">
    <source>
        <dbReference type="Proteomes" id="UP000264353"/>
    </source>
</evidence>
<feature type="region of interest" description="Disordered" evidence="5">
    <location>
        <begin position="790"/>
        <end position="815"/>
    </location>
</feature>
<dbReference type="SMART" id="SM00575">
    <property type="entry name" value="ZnF_PMZ"/>
    <property type="match status" value="1"/>
</dbReference>
<keyword evidence="1" id="KW-0479">Metal-binding</keyword>
<feature type="domain" description="SWIM-type" evidence="6">
    <location>
        <begin position="708"/>
        <end position="740"/>
    </location>
</feature>
<sequence length="837" mass="94200">MSRMVAVGDGMSLSELQRNVTKEFGKSSGEFKVSLSYWPPTTLELATRITTPPVLLTNDGAIRYFRQHSKVGVPMNLFAKFDLFGGSTKLSTGDVCGDPFQTPAQGRMKTMFDDVWGSNKGGTASTGASRVNIMNVEETELVREVEKLEEEIRVGSVASKGLDDRGVIDMDLSASEVDERDIRPRGYDKEFWAPLIRGDCAGSDAVEAVFNGEDPLRRTYECYTNNAFDHTVEVGGSGGSRTKGENDFEDIKFPWSVNRGQTPVDANRNRETRRLDQIDEDEFDIPPMFDDTQTVTKLNYFVVECLNEHCDWRVAAHEKRGCGFYEIRSAQLDHQYPIETRNCFKKRATSRVIAAVYKSKFGDSSKTPKSKELQRLVLEDLGVQVSYMKCYRAIEHGVHDVRGTEEESYLKLPQYLHMLKLAKPGTIADLETEVDDNGDERFLYLFLAFRASIDGFKKLRHVLVVDGTHLTGKYKGVLLTASGQDANFQGFPLAFAIVDSEDTDAWTWFFQKLERILADSKNLTIISDRATCISNAVKRIYPLAHHGACIVHLARNVNSRFSNKGLAKLVTKAAMCYRLADYKEYFNKIRSCNSACVIYLAGIGAGQWSRVYSVGEKYNIMTSNIAEQLNNALSEGRGCPIKELVTFIQRMMTRWFSARRRRAERHFGALSIEVDKEMTKTMATVRGSQVNPVSTWSCEIVGKFGSKHHVLLSDKKCTCKYFDRLKIPCGHAMLAADKLGVAYESLVGHWYKTGTWRETYLGVISPDENPRDVDIPPEVIEQVLMPPITKRQPGRRKTSRIPSTGEFPVGKKSKMTTNKCGRCKIEGHNRTNCKNPI</sequence>
<dbReference type="InterPro" id="IPR006564">
    <property type="entry name" value="Znf_PMZ"/>
</dbReference>
<reference evidence="7 8" key="1">
    <citation type="submission" date="2018-06" db="EMBL/GenBank/DDBJ databases">
        <title>WGS assembly of Brassica rapa FPsc.</title>
        <authorList>
            <person name="Bowman J."/>
            <person name="Kohchi T."/>
            <person name="Yamato K."/>
            <person name="Jenkins J."/>
            <person name="Shu S."/>
            <person name="Ishizaki K."/>
            <person name="Yamaoka S."/>
            <person name="Nishihama R."/>
            <person name="Nakamura Y."/>
            <person name="Berger F."/>
            <person name="Adam C."/>
            <person name="Aki S."/>
            <person name="Althoff F."/>
            <person name="Araki T."/>
            <person name="Arteaga-Vazquez M."/>
            <person name="Balasubrmanian S."/>
            <person name="Bauer D."/>
            <person name="Boehm C."/>
            <person name="Briginshaw L."/>
            <person name="Caballero-Perez J."/>
            <person name="Catarino B."/>
            <person name="Chen F."/>
            <person name="Chiyoda S."/>
            <person name="Chovatia M."/>
            <person name="Davies K."/>
            <person name="Delmans M."/>
            <person name="Demura T."/>
            <person name="Dierschke T."/>
            <person name="Dolan L."/>
            <person name="Dorantes-Acosta A."/>
            <person name="Eklund D."/>
            <person name="Florent S."/>
            <person name="Flores-Sandoval E."/>
            <person name="Fujiyama A."/>
            <person name="Fukuzawa H."/>
            <person name="Galik B."/>
            <person name="Grimanelli D."/>
            <person name="Grimwood J."/>
            <person name="Grossniklaus U."/>
            <person name="Hamada T."/>
            <person name="Haseloff J."/>
            <person name="Hetherington A."/>
            <person name="Higo A."/>
            <person name="Hirakawa Y."/>
            <person name="Hundley H."/>
            <person name="Ikeda Y."/>
            <person name="Inoue K."/>
            <person name="Inoue S."/>
            <person name="Ishida S."/>
            <person name="Jia Q."/>
            <person name="Kakita M."/>
            <person name="Kanazawa T."/>
            <person name="Kawai Y."/>
            <person name="Kawashima T."/>
            <person name="Kennedy M."/>
            <person name="Kinose K."/>
            <person name="Kinoshita T."/>
            <person name="Kohara Y."/>
            <person name="Koide E."/>
            <person name="Komatsu K."/>
            <person name="Kopischke S."/>
            <person name="Kubo M."/>
            <person name="Kyozuka J."/>
            <person name="Lagercrantz U."/>
            <person name="Lin S."/>
            <person name="Lindquist E."/>
            <person name="Lipzen A."/>
            <person name="Lu C."/>
            <person name="Luna E."/>
            <person name="Martienssen R."/>
            <person name="Minamino N."/>
            <person name="Mizutani M."/>
            <person name="Mizutani M."/>
            <person name="Mochizuki N."/>
            <person name="Monte I."/>
            <person name="Mosher R."/>
            <person name="Nagasaki H."/>
            <person name="Nakagami H."/>
            <person name="Naramoto S."/>
            <person name="Nishitani K."/>
            <person name="Ohtani M."/>
            <person name="Okamoto T."/>
            <person name="Okumura M."/>
            <person name="Phillips J."/>
            <person name="Pollak B."/>
            <person name="Reinders A."/>
            <person name="Roevekamp M."/>
            <person name="Sano R."/>
            <person name="Sawa S."/>
            <person name="Schmid M."/>
            <person name="Shirakawa M."/>
            <person name="Solano R."/>
            <person name="Spunde A."/>
            <person name="Suetsugu N."/>
            <person name="Sugano S."/>
            <person name="Sugiyama A."/>
            <person name="Sun R."/>
            <person name="Suzuki Y."/>
            <person name="Takenaka M."/>
            <person name="Takezawa D."/>
            <person name="Tomogane H."/>
            <person name="Tsuzuki M."/>
            <person name="Ueda T."/>
            <person name="Umeda M."/>
            <person name="Ward J."/>
            <person name="Watanabe Y."/>
            <person name="Yazaki K."/>
            <person name="Yokoyama R."/>
            <person name="Yoshitake Y."/>
            <person name="Yotsui I."/>
            <person name="Zachgo S."/>
            <person name="Schmutz J."/>
        </authorList>
    </citation>
    <scope>NUCLEOTIDE SEQUENCE [LARGE SCALE GENOMIC DNA]</scope>
    <source>
        <strain evidence="8">cv. B-3</strain>
    </source>
</reference>